<evidence type="ECO:0000313" key="5">
    <source>
        <dbReference type="Proteomes" id="UP000807306"/>
    </source>
</evidence>
<reference evidence="4" key="1">
    <citation type="submission" date="2020-11" db="EMBL/GenBank/DDBJ databases">
        <authorList>
            <consortium name="DOE Joint Genome Institute"/>
            <person name="Ahrendt S."/>
            <person name="Riley R."/>
            <person name="Andreopoulos W."/>
            <person name="Labutti K."/>
            <person name="Pangilinan J."/>
            <person name="Ruiz-Duenas F.J."/>
            <person name="Barrasa J.M."/>
            <person name="Sanchez-Garcia M."/>
            <person name="Camarero S."/>
            <person name="Miyauchi S."/>
            <person name="Serrano A."/>
            <person name="Linde D."/>
            <person name="Babiker R."/>
            <person name="Drula E."/>
            <person name="Ayuso-Fernandez I."/>
            <person name="Pacheco R."/>
            <person name="Padilla G."/>
            <person name="Ferreira P."/>
            <person name="Barriuso J."/>
            <person name="Kellner H."/>
            <person name="Castanera R."/>
            <person name="Alfaro M."/>
            <person name="Ramirez L."/>
            <person name="Pisabarro A.G."/>
            <person name="Kuo A."/>
            <person name="Tritt A."/>
            <person name="Lipzen A."/>
            <person name="He G."/>
            <person name="Yan M."/>
            <person name="Ng V."/>
            <person name="Cullen D."/>
            <person name="Martin F."/>
            <person name="Rosso M.-N."/>
            <person name="Henrissat B."/>
            <person name="Hibbett D."/>
            <person name="Martinez A.T."/>
            <person name="Grigoriev I.V."/>
        </authorList>
    </citation>
    <scope>NUCLEOTIDE SEQUENCE</scope>
    <source>
        <strain evidence="4">CBS 506.95</strain>
    </source>
</reference>
<organism evidence="4 5">
    <name type="scientific">Crepidotus variabilis</name>
    <dbReference type="NCBI Taxonomy" id="179855"/>
    <lineage>
        <taxon>Eukaryota</taxon>
        <taxon>Fungi</taxon>
        <taxon>Dikarya</taxon>
        <taxon>Basidiomycota</taxon>
        <taxon>Agaricomycotina</taxon>
        <taxon>Agaricomycetes</taxon>
        <taxon>Agaricomycetidae</taxon>
        <taxon>Agaricales</taxon>
        <taxon>Agaricineae</taxon>
        <taxon>Crepidotaceae</taxon>
        <taxon>Crepidotus</taxon>
    </lineage>
</organism>
<feature type="domain" description="C2" evidence="3">
    <location>
        <begin position="1"/>
        <end position="107"/>
    </location>
</feature>
<gene>
    <name evidence="4" type="ORF">CPB83DRAFT_886178</name>
</gene>
<feature type="compositionally biased region" description="Basic and acidic residues" evidence="1">
    <location>
        <begin position="148"/>
        <end position="157"/>
    </location>
</feature>
<accession>A0A9P6E979</accession>
<dbReference type="AlphaFoldDB" id="A0A9P6E979"/>
<sequence>METQLTWQLTIVLLEGLRLIRPDKSWRPIITLEVDNHHIHETTLGVDGQCVNQKECFHFHDATPGTPIEVKVWHRSSSKKKKRRILVASASHSLGELLKKQDTGLDVSIRLQCRNADQKPTCSRGRPQKGAMLRIKLKPPSVPTPAHSEGDVRRSWSADDESSSSDDSSLHSLRGELHSERTQLLQPPSTIRRRIKGYAINTDDEIYSTDSECVPDIKRLDEDKSITCVGDGDEYFDDTLTIHAYPKDIIQLTTGPNGEIMASNVPLPMYTEKLTVPPDFIGPERFLASFTMYGELSVARTPEEFDSPIRRLQQEWGYNGAMLCALAAVNTAVFALSPDTIFAVNTYAKSAIALSSISSGVGIATDAWFLLRYNWIEPTTFITRARDVYGKYIFFSLSARVPTLCMFIASLSLMAFLGLVAFNTWPQAVLAFCFLVGVVMTLQFLVYGVHIAAKTVATGGRAGGRQVLRAVTVVRKMTT</sequence>
<evidence type="ECO:0000313" key="4">
    <source>
        <dbReference type="EMBL" id="KAF9524634.1"/>
    </source>
</evidence>
<proteinExistence type="predicted"/>
<dbReference type="Proteomes" id="UP000807306">
    <property type="component" value="Unassembled WGS sequence"/>
</dbReference>
<feature type="transmembrane region" description="Helical" evidence="2">
    <location>
        <begin position="392"/>
        <end position="422"/>
    </location>
</feature>
<dbReference type="PROSITE" id="PS50004">
    <property type="entry name" value="C2"/>
    <property type="match status" value="1"/>
</dbReference>
<feature type="region of interest" description="Disordered" evidence="1">
    <location>
        <begin position="116"/>
        <end position="188"/>
    </location>
</feature>
<keyword evidence="2" id="KW-0472">Membrane</keyword>
<dbReference type="EMBL" id="MU157896">
    <property type="protein sequence ID" value="KAF9524634.1"/>
    <property type="molecule type" value="Genomic_DNA"/>
</dbReference>
<keyword evidence="2" id="KW-1133">Transmembrane helix</keyword>
<comment type="caution">
    <text evidence="4">The sequence shown here is derived from an EMBL/GenBank/DDBJ whole genome shotgun (WGS) entry which is preliminary data.</text>
</comment>
<keyword evidence="5" id="KW-1185">Reference proteome</keyword>
<evidence type="ECO:0000259" key="3">
    <source>
        <dbReference type="PROSITE" id="PS50004"/>
    </source>
</evidence>
<dbReference type="InterPro" id="IPR000008">
    <property type="entry name" value="C2_dom"/>
</dbReference>
<feature type="transmembrane region" description="Helical" evidence="2">
    <location>
        <begin position="316"/>
        <end position="336"/>
    </location>
</feature>
<evidence type="ECO:0000256" key="2">
    <source>
        <dbReference type="SAM" id="Phobius"/>
    </source>
</evidence>
<feature type="transmembrane region" description="Helical" evidence="2">
    <location>
        <begin position="351"/>
        <end position="371"/>
    </location>
</feature>
<evidence type="ECO:0000256" key="1">
    <source>
        <dbReference type="SAM" id="MobiDB-lite"/>
    </source>
</evidence>
<keyword evidence="2" id="KW-0812">Transmembrane</keyword>
<name>A0A9P6E979_9AGAR</name>
<protein>
    <recommendedName>
        <fullName evidence="3">C2 domain-containing protein</fullName>
    </recommendedName>
</protein>
<feature type="transmembrane region" description="Helical" evidence="2">
    <location>
        <begin position="428"/>
        <end position="449"/>
    </location>
</feature>
<dbReference type="OrthoDB" id="2642524at2759"/>